<proteinExistence type="predicted"/>
<feature type="non-terminal residue" evidence="5">
    <location>
        <position position="134"/>
    </location>
</feature>
<protein>
    <recommendedName>
        <fullName evidence="4">PHD-type domain-containing protein</fullName>
    </recommendedName>
</protein>
<evidence type="ECO:0000259" key="4">
    <source>
        <dbReference type="Pfam" id="PF00628"/>
    </source>
</evidence>
<dbReference type="PANTHER" id="PTHR46309">
    <property type="entry name" value="PHD FINGER PROTEIN 12"/>
    <property type="match status" value="1"/>
</dbReference>
<dbReference type="SUPFAM" id="SSF57903">
    <property type="entry name" value="FYVE/PHD zinc finger"/>
    <property type="match status" value="1"/>
</dbReference>
<feature type="non-terminal residue" evidence="5">
    <location>
        <position position="1"/>
    </location>
</feature>
<dbReference type="InterPro" id="IPR042163">
    <property type="entry name" value="PHF12"/>
</dbReference>
<dbReference type="EMBL" id="KI631252">
    <property type="protein sequence ID" value="EYU29368.1"/>
    <property type="molecule type" value="Genomic_DNA"/>
</dbReference>
<keyword evidence="6" id="KW-1185">Reference proteome</keyword>
<reference evidence="5 6" key="1">
    <citation type="journal article" date="2013" name="Proc. Natl. Acad. Sci. U.S.A.">
        <title>Fine-scale variation in meiotic recombination in Mimulus inferred from population shotgun sequencing.</title>
        <authorList>
            <person name="Hellsten U."/>
            <person name="Wright K.M."/>
            <person name="Jenkins J."/>
            <person name="Shu S."/>
            <person name="Yuan Y."/>
            <person name="Wessler S.R."/>
            <person name="Schmutz J."/>
            <person name="Willis J.H."/>
            <person name="Rokhsar D.S."/>
        </authorList>
    </citation>
    <scope>NUCLEOTIDE SEQUENCE [LARGE SCALE GENOMIC DNA]</scope>
    <source>
        <strain evidence="6">cv. DUN x IM62</strain>
    </source>
</reference>
<organism evidence="5 6">
    <name type="scientific">Erythranthe guttata</name>
    <name type="common">Yellow monkey flower</name>
    <name type="synonym">Mimulus guttatus</name>
    <dbReference type="NCBI Taxonomy" id="4155"/>
    <lineage>
        <taxon>Eukaryota</taxon>
        <taxon>Viridiplantae</taxon>
        <taxon>Streptophyta</taxon>
        <taxon>Embryophyta</taxon>
        <taxon>Tracheophyta</taxon>
        <taxon>Spermatophyta</taxon>
        <taxon>Magnoliopsida</taxon>
        <taxon>eudicotyledons</taxon>
        <taxon>Gunneridae</taxon>
        <taxon>Pentapetalae</taxon>
        <taxon>asterids</taxon>
        <taxon>lamiids</taxon>
        <taxon>Lamiales</taxon>
        <taxon>Phrymaceae</taxon>
        <taxon>Erythranthe</taxon>
    </lineage>
</organism>
<gene>
    <name evidence="5" type="ORF">MIMGU_mgv1a0180901mg</name>
</gene>
<keyword evidence="3" id="KW-0862">Zinc</keyword>
<evidence type="ECO:0000313" key="6">
    <source>
        <dbReference type="Proteomes" id="UP000030748"/>
    </source>
</evidence>
<dbReference type="PANTHER" id="PTHR46309:SF5">
    <property type="entry name" value="GNAT FAMILY ACETYLTRANSFERASE"/>
    <property type="match status" value="1"/>
</dbReference>
<evidence type="ECO:0000256" key="1">
    <source>
        <dbReference type="ARBA" id="ARBA00022723"/>
    </source>
</evidence>
<keyword evidence="1" id="KW-0479">Metal-binding</keyword>
<name>A0A022QPZ2_ERYGU</name>
<evidence type="ECO:0000256" key="3">
    <source>
        <dbReference type="ARBA" id="ARBA00022833"/>
    </source>
</evidence>
<dbReference type="InterPro" id="IPR019787">
    <property type="entry name" value="Znf_PHD-finger"/>
</dbReference>
<evidence type="ECO:0000256" key="2">
    <source>
        <dbReference type="ARBA" id="ARBA00022771"/>
    </source>
</evidence>
<dbReference type="InterPro" id="IPR011011">
    <property type="entry name" value="Znf_FYVE_PHD"/>
</dbReference>
<dbReference type="GO" id="GO:0003714">
    <property type="term" value="F:transcription corepressor activity"/>
    <property type="evidence" value="ECO:0007669"/>
    <property type="project" value="InterPro"/>
</dbReference>
<dbReference type="Pfam" id="PF00628">
    <property type="entry name" value="PHD"/>
    <property type="match status" value="1"/>
</dbReference>
<keyword evidence="2" id="KW-0863">Zinc-finger</keyword>
<dbReference type="InterPro" id="IPR013083">
    <property type="entry name" value="Znf_RING/FYVE/PHD"/>
</dbReference>
<sequence>FHLHGGKNCGEPYENIFIAKTKVSLLSYMNEAWNKDEVYKSCKFNIVDTKENTGDVYDDACVVCADGGDLMCCEDCNSTYHQVCMDMEVYDKLRENIVGKRNEVDGELMEQCFQTIQDRYTGIKIIPSVIYNCG</sequence>
<dbReference type="STRING" id="4155.A0A022QPZ2"/>
<dbReference type="GO" id="GO:0008270">
    <property type="term" value="F:zinc ion binding"/>
    <property type="evidence" value="ECO:0007669"/>
    <property type="project" value="UniProtKB-KW"/>
</dbReference>
<evidence type="ECO:0000313" key="5">
    <source>
        <dbReference type="EMBL" id="EYU29368.1"/>
    </source>
</evidence>
<dbReference type="Proteomes" id="UP000030748">
    <property type="component" value="Unassembled WGS sequence"/>
</dbReference>
<dbReference type="AlphaFoldDB" id="A0A022QPZ2"/>
<accession>A0A022QPZ2</accession>
<dbReference type="Gene3D" id="3.30.40.10">
    <property type="entry name" value="Zinc/RING finger domain, C3HC4 (zinc finger)"/>
    <property type="match status" value="1"/>
</dbReference>
<feature type="domain" description="PHD-type" evidence="4">
    <location>
        <begin position="61"/>
        <end position="90"/>
    </location>
</feature>